<sequence length="254" mass="27330">MALQGVISVKTLTELASLRAGGAVLVLLTGARLSTLQQRLPFLPAADAYVCENGGRVFYHNTFLPTALPIVEDPGWRGKHDETAGPADQEAVPAAKRKGLLWDLYRQLTEDGWVVDTNSYTTCIRFKCRSSPNKTEADLQAIIDNLPASLASSTNLGSANVYPSTSGKENVAMYLLERFNSTLESASFMCDDDNDLGLAALLPRVFLVGATNEGMKAAADADPEKFVLASKGGIIATEEILEHVEDYLSTFVLG</sequence>
<dbReference type="Proteomes" id="UP001489004">
    <property type="component" value="Unassembled WGS sequence"/>
</dbReference>
<dbReference type="Gene3D" id="3.90.1070.10">
    <property type="match status" value="1"/>
</dbReference>
<keyword evidence="2" id="KW-1185">Reference proteome</keyword>
<dbReference type="InterPro" id="IPR023214">
    <property type="entry name" value="HAD_sf"/>
</dbReference>
<proteinExistence type="predicted"/>
<comment type="caution">
    <text evidence="1">The sequence shown here is derived from an EMBL/GenBank/DDBJ whole genome shotgun (WGS) entry which is preliminary data.</text>
</comment>
<gene>
    <name evidence="1" type="ORF">WJX72_004109</name>
</gene>
<evidence type="ECO:0008006" key="3">
    <source>
        <dbReference type="Google" id="ProtNLM"/>
    </source>
</evidence>
<dbReference type="InterPro" id="IPR036412">
    <property type="entry name" value="HAD-like_sf"/>
</dbReference>
<accession>A0AAW1PX24</accession>
<dbReference type="EMBL" id="JALJOR010000007">
    <property type="protein sequence ID" value="KAK9814335.1"/>
    <property type="molecule type" value="Genomic_DNA"/>
</dbReference>
<protein>
    <recommendedName>
        <fullName evidence="3">Haloacid dehalogenase-like hydrolase</fullName>
    </recommendedName>
</protein>
<dbReference type="Gene3D" id="3.40.50.1000">
    <property type="entry name" value="HAD superfamily/HAD-like"/>
    <property type="match status" value="1"/>
</dbReference>
<evidence type="ECO:0000313" key="2">
    <source>
        <dbReference type="Proteomes" id="UP001489004"/>
    </source>
</evidence>
<reference evidence="1 2" key="1">
    <citation type="journal article" date="2024" name="Nat. Commun.">
        <title>Phylogenomics reveals the evolutionary origins of lichenization in chlorophyte algae.</title>
        <authorList>
            <person name="Puginier C."/>
            <person name="Libourel C."/>
            <person name="Otte J."/>
            <person name="Skaloud P."/>
            <person name="Haon M."/>
            <person name="Grisel S."/>
            <person name="Petersen M."/>
            <person name="Berrin J.G."/>
            <person name="Delaux P.M."/>
            <person name="Dal Grande F."/>
            <person name="Keller J."/>
        </authorList>
    </citation>
    <scope>NUCLEOTIDE SEQUENCE [LARGE SCALE GENOMIC DNA]</scope>
    <source>
        <strain evidence="1 2">SAG 2043</strain>
    </source>
</reference>
<name>A0AAW1PX24_9CHLO</name>
<dbReference type="AlphaFoldDB" id="A0AAW1PX24"/>
<evidence type="ECO:0000313" key="1">
    <source>
        <dbReference type="EMBL" id="KAK9814335.1"/>
    </source>
</evidence>
<dbReference type="SUPFAM" id="SSF56784">
    <property type="entry name" value="HAD-like"/>
    <property type="match status" value="1"/>
</dbReference>
<organism evidence="1 2">
    <name type="scientific">[Myrmecia] bisecta</name>
    <dbReference type="NCBI Taxonomy" id="41462"/>
    <lineage>
        <taxon>Eukaryota</taxon>
        <taxon>Viridiplantae</taxon>
        <taxon>Chlorophyta</taxon>
        <taxon>core chlorophytes</taxon>
        <taxon>Trebouxiophyceae</taxon>
        <taxon>Trebouxiales</taxon>
        <taxon>Trebouxiaceae</taxon>
        <taxon>Myrmecia</taxon>
    </lineage>
</organism>